<feature type="transmembrane region" description="Helical" evidence="3">
    <location>
        <begin position="272"/>
        <end position="290"/>
    </location>
</feature>
<feature type="transmembrane region" description="Helical" evidence="3">
    <location>
        <begin position="115"/>
        <end position="133"/>
    </location>
</feature>
<dbReference type="PANTHER" id="PTHR37312">
    <property type="entry name" value="MEMBRANE-BOUND ACYLTRANSFERASE YKRP-RELATED"/>
    <property type="match status" value="1"/>
</dbReference>
<evidence type="ECO:0000256" key="1">
    <source>
        <dbReference type="ARBA" id="ARBA00004370"/>
    </source>
</evidence>
<evidence type="ECO:0000313" key="5">
    <source>
        <dbReference type="EMBL" id="KYG27086.1"/>
    </source>
</evidence>
<dbReference type="Pfam" id="PF01757">
    <property type="entry name" value="Acyl_transf_3"/>
    <property type="match status" value="1"/>
</dbReference>
<keyword evidence="3" id="KW-1133">Transmembrane helix</keyword>
<proteinExistence type="inferred from homology"/>
<evidence type="ECO:0000313" key="6">
    <source>
        <dbReference type="Proteomes" id="UP000075806"/>
    </source>
</evidence>
<keyword evidence="6" id="KW-1185">Reference proteome</keyword>
<dbReference type="InterPro" id="IPR052734">
    <property type="entry name" value="Nod_factor_acetyltransferase"/>
</dbReference>
<evidence type="ECO:0000259" key="4">
    <source>
        <dbReference type="Pfam" id="PF01757"/>
    </source>
</evidence>
<feature type="transmembrane region" description="Helical" evidence="3">
    <location>
        <begin position="302"/>
        <end position="320"/>
    </location>
</feature>
<dbReference type="GO" id="GO:0016747">
    <property type="term" value="F:acyltransferase activity, transferring groups other than amino-acyl groups"/>
    <property type="evidence" value="ECO:0007669"/>
    <property type="project" value="InterPro"/>
</dbReference>
<comment type="similarity">
    <text evidence="2">Belongs to the acyltransferase 3 family.</text>
</comment>
<dbReference type="OrthoDB" id="6623990at2"/>
<organism evidence="5 6">
    <name type="scientific">Alkalihalobacillus trypoxylicola</name>
    <dbReference type="NCBI Taxonomy" id="519424"/>
    <lineage>
        <taxon>Bacteria</taxon>
        <taxon>Bacillati</taxon>
        <taxon>Bacillota</taxon>
        <taxon>Bacilli</taxon>
        <taxon>Bacillales</taxon>
        <taxon>Bacillaceae</taxon>
        <taxon>Alkalihalobacillus</taxon>
    </lineage>
</organism>
<feature type="transmembrane region" description="Helical" evidence="3">
    <location>
        <begin position="78"/>
        <end position="99"/>
    </location>
</feature>
<keyword evidence="5" id="KW-0012">Acyltransferase</keyword>
<evidence type="ECO:0000256" key="2">
    <source>
        <dbReference type="ARBA" id="ARBA00007400"/>
    </source>
</evidence>
<feature type="transmembrane region" description="Helical" evidence="3">
    <location>
        <begin position="192"/>
        <end position="212"/>
    </location>
</feature>
<keyword evidence="5" id="KW-0808">Transferase</keyword>
<comment type="caution">
    <text evidence="5">The sequence shown here is derived from an EMBL/GenBank/DDBJ whole genome shotgun (WGS) entry which is preliminary data.</text>
</comment>
<feature type="transmembrane region" description="Helical" evidence="3">
    <location>
        <begin position="241"/>
        <end position="260"/>
    </location>
</feature>
<gene>
    <name evidence="5" type="ORF">AZF04_12080</name>
</gene>
<dbReference type="Proteomes" id="UP000075806">
    <property type="component" value="Unassembled WGS sequence"/>
</dbReference>
<protein>
    <submittedName>
        <fullName evidence="5">Acyltransferase</fullName>
    </submittedName>
</protein>
<dbReference type="AlphaFoldDB" id="A0A162CXY1"/>
<feature type="transmembrane region" description="Helical" evidence="3">
    <location>
        <begin position="21"/>
        <end position="38"/>
    </location>
</feature>
<dbReference type="EMBL" id="LTAO01000037">
    <property type="protein sequence ID" value="KYG27086.1"/>
    <property type="molecule type" value="Genomic_DNA"/>
</dbReference>
<dbReference type="PANTHER" id="PTHR37312:SF1">
    <property type="entry name" value="MEMBRANE-BOUND ACYLTRANSFERASE YKRP-RELATED"/>
    <property type="match status" value="1"/>
</dbReference>
<dbReference type="InterPro" id="IPR002656">
    <property type="entry name" value="Acyl_transf_3_dom"/>
</dbReference>
<sequence length="329" mass="38298">MRSAPGRALNERNSYFDNIKFFLIFLVVVGHVISPLKGQEGFLFDLYVMIYLFHMPAFIFVSGFFAKGYKKKGYLYKVFKKVLIPYFIFQLIYSVFYYLNGSANSISFDLFSPHWTMWFLLSLFCWNVLLFVFAKWSWAGLVPAIALGLGVGYFDFLGTYFSLSRTFVFFPFFLLGFLMKKEYFQKLKRSKYTSYIGAFILLVTFILVYFFFPEEGIPWLFGSSSYADIGVGAWSDSLIRLSQYFISAVVMFSFLVIVPQKNYFFTIIGQRTMYIYLLHGFIIQLIQTFVSKNVLYEFAGNYALLIGISLVICFICGSYYSKKLIPILN</sequence>
<dbReference type="STRING" id="519424.AZF04_12080"/>
<keyword evidence="3" id="KW-0812">Transmembrane</keyword>
<accession>A0A162CXY1</accession>
<comment type="subcellular location">
    <subcellularLocation>
        <location evidence="1">Membrane</location>
    </subcellularLocation>
</comment>
<reference evidence="5" key="1">
    <citation type="submission" date="2016-02" db="EMBL/GenBank/DDBJ databases">
        <title>Genome sequence of Bacillus trypoxylicola KCTC 13244(T).</title>
        <authorList>
            <person name="Jeong H."/>
            <person name="Park S.-H."/>
            <person name="Choi S.-K."/>
        </authorList>
    </citation>
    <scope>NUCLEOTIDE SEQUENCE [LARGE SCALE GENOMIC DNA]</scope>
    <source>
        <strain evidence="5">KCTC 13244</strain>
    </source>
</reference>
<feature type="domain" description="Acyltransferase 3" evidence="4">
    <location>
        <begin position="14"/>
        <end position="316"/>
    </location>
</feature>
<name>A0A162CXY1_9BACI</name>
<feature type="transmembrane region" description="Helical" evidence="3">
    <location>
        <begin position="44"/>
        <end position="66"/>
    </location>
</feature>
<feature type="transmembrane region" description="Helical" evidence="3">
    <location>
        <begin position="160"/>
        <end position="180"/>
    </location>
</feature>
<evidence type="ECO:0000256" key="3">
    <source>
        <dbReference type="SAM" id="Phobius"/>
    </source>
</evidence>
<feature type="transmembrane region" description="Helical" evidence="3">
    <location>
        <begin position="138"/>
        <end position="154"/>
    </location>
</feature>
<keyword evidence="3" id="KW-0472">Membrane</keyword>